<evidence type="ECO:0000259" key="4">
    <source>
        <dbReference type="Pfam" id="PF07557"/>
    </source>
</evidence>
<feature type="compositionally biased region" description="Basic and acidic residues" evidence="3">
    <location>
        <begin position="1006"/>
        <end position="1023"/>
    </location>
</feature>
<dbReference type="Pfam" id="PF17718">
    <property type="entry name" value="DUF5563"/>
    <property type="match status" value="1"/>
</dbReference>
<protein>
    <recommendedName>
        <fullName evidence="4">Shugoshin C-terminal domain-containing protein</fullName>
    </recommendedName>
</protein>
<gene>
    <name evidence="5" type="ORF">N1851_014246</name>
</gene>
<feature type="region of interest" description="Disordered" evidence="3">
    <location>
        <begin position="242"/>
        <end position="305"/>
    </location>
</feature>
<keyword evidence="2" id="KW-0159">Chromosome partition</keyword>
<organism evidence="5 6">
    <name type="scientific">Merluccius polli</name>
    <name type="common">Benguela hake</name>
    <name type="synonym">Merluccius cadenati</name>
    <dbReference type="NCBI Taxonomy" id="89951"/>
    <lineage>
        <taxon>Eukaryota</taxon>
        <taxon>Metazoa</taxon>
        <taxon>Chordata</taxon>
        <taxon>Craniata</taxon>
        <taxon>Vertebrata</taxon>
        <taxon>Euteleostomi</taxon>
        <taxon>Actinopterygii</taxon>
        <taxon>Neopterygii</taxon>
        <taxon>Teleostei</taxon>
        <taxon>Neoteleostei</taxon>
        <taxon>Acanthomorphata</taxon>
        <taxon>Zeiogadaria</taxon>
        <taxon>Gadariae</taxon>
        <taxon>Gadiformes</taxon>
        <taxon>Gadoidei</taxon>
        <taxon>Merlucciidae</taxon>
        <taxon>Merluccius</taxon>
    </lineage>
</organism>
<feature type="compositionally biased region" description="Basic and acidic residues" evidence="3">
    <location>
        <begin position="119"/>
        <end position="129"/>
    </location>
</feature>
<feature type="region of interest" description="Disordered" evidence="3">
    <location>
        <begin position="695"/>
        <end position="717"/>
    </location>
</feature>
<evidence type="ECO:0000313" key="5">
    <source>
        <dbReference type="EMBL" id="KAK0146434.1"/>
    </source>
</evidence>
<feature type="compositionally biased region" description="Polar residues" evidence="3">
    <location>
        <begin position="184"/>
        <end position="211"/>
    </location>
</feature>
<feature type="compositionally biased region" description="Low complexity" evidence="3">
    <location>
        <begin position="983"/>
        <end position="1001"/>
    </location>
</feature>
<comment type="similarity">
    <text evidence="1">Belongs to the shugoshin family.</text>
</comment>
<dbReference type="GO" id="GO:0000775">
    <property type="term" value="C:chromosome, centromeric region"/>
    <property type="evidence" value="ECO:0007669"/>
    <property type="project" value="InterPro"/>
</dbReference>
<dbReference type="GO" id="GO:0045132">
    <property type="term" value="P:meiotic chromosome segregation"/>
    <property type="evidence" value="ECO:0007669"/>
    <property type="project" value="InterPro"/>
</dbReference>
<evidence type="ECO:0000313" key="6">
    <source>
        <dbReference type="Proteomes" id="UP001174136"/>
    </source>
</evidence>
<proteinExistence type="inferred from homology"/>
<feature type="region of interest" description="Disordered" evidence="3">
    <location>
        <begin position="981"/>
        <end position="1023"/>
    </location>
</feature>
<evidence type="ECO:0000256" key="2">
    <source>
        <dbReference type="ARBA" id="ARBA00022829"/>
    </source>
</evidence>
<feature type="compositionally biased region" description="Basic and acidic residues" evidence="3">
    <location>
        <begin position="272"/>
        <end position="285"/>
    </location>
</feature>
<dbReference type="Pfam" id="PF07557">
    <property type="entry name" value="Shugoshin_C"/>
    <property type="match status" value="1"/>
</dbReference>
<name>A0AA47MUC3_MERPO</name>
<dbReference type="PANTHER" id="PTHR36296">
    <property type="entry name" value="GAMMA-CRYSTALLIN A"/>
    <property type="match status" value="1"/>
</dbReference>
<feature type="compositionally biased region" description="Basic and acidic residues" evidence="3">
    <location>
        <begin position="251"/>
        <end position="262"/>
    </location>
</feature>
<feature type="region of interest" description="Disordered" evidence="3">
    <location>
        <begin position="176"/>
        <end position="211"/>
    </location>
</feature>
<dbReference type="GO" id="GO:0005634">
    <property type="term" value="C:nucleus"/>
    <property type="evidence" value="ECO:0007669"/>
    <property type="project" value="InterPro"/>
</dbReference>
<feature type="region of interest" description="Disordered" evidence="3">
    <location>
        <begin position="755"/>
        <end position="794"/>
    </location>
</feature>
<reference evidence="5" key="1">
    <citation type="journal article" date="2023" name="Front. Mar. Sci.">
        <title>A new Merluccius polli reference genome to investigate the effects of global change in West African waters.</title>
        <authorList>
            <person name="Mateo J.L."/>
            <person name="Blanco-Fernandez C."/>
            <person name="Garcia-Vazquez E."/>
            <person name="Machado-Schiaffino G."/>
        </authorList>
    </citation>
    <scope>NUCLEOTIDE SEQUENCE</scope>
    <source>
        <strain evidence="5">C29</strain>
        <tissue evidence="5">Fin</tissue>
    </source>
</reference>
<feature type="region of interest" description="Disordered" evidence="3">
    <location>
        <begin position="106"/>
        <end position="141"/>
    </location>
</feature>
<dbReference type="Proteomes" id="UP001174136">
    <property type="component" value="Unassembled WGS sequence"/>
</dbReference>
<accession>A0AA47MUC3</accession>
<keyword evidence="6" id="KW-1185">Reference proteome</keyword>
<evidence type="ECO:0000256" key="3">
    <source>
        <dbReference type="SAM" id="MobiDB-lite"/>
    </source>
</evidence>
<feature type="compositionally biased region" description="Basic residues" evidence="3">
    <location>
        <begin position="778"/>
        <end position="789"/>
    </location>
</feature>
<dbReference type="PANTHER" id="PTHR36296:SF1">
    <property type="entry name" value="CHROMOSOME 2 OPEN READING FRAME 80"/>
    <property type="match status" value="1"/>
</dbReference>
<feature type="region of interest" description="Disordered" evidence="3">
    <location>
        <begin position="549"/>
        <end position="573"/>
    </location>
</feature>
<feature type="domain" description="Shugoshin C-terminal" evidence="4">
    <location>
        <begin position="739"/>
        <end position="761"/>
    </location>
</feature>
<dbReference type="InterPro" id="IPR038776">
    <property type="entry name" value="C2orf80"/>
</dbReference>
<comment type="caution">
    <text evidence="5">The sequence shown here is derived from an EMBL/GenBank/DDBJ whole genome shotgun (WGS) entry which is preliminary data.</text>
</comment>
<sequence length="1023" mass="113310">MKTATTKSSKQTNVAASKIKNKMLISLKTNNRALAGALQAQKERSQQLQGETVYLLKQMDALLFERAVMRYKHKKLLVILKELQSNTQHQLSSVVDILSENDVDELLDDNKTNNPDADEVPKDGEHNSNEDEQLAQRETSCLSSSLREAVERYSRTFTQPGGDFNSVPPPCLRNSPTPAAAVASENTQLNVSVKPQRSSAKESTATNIPITNNNGGQEVTILLNTTMEMTLGDTAEIVVVETKKKKPKKSEKRENRQSKGKDPGTAVVKAKVAKENKRNKERGSKAGDPGQPGDGDSAGCGLVETAPGHTAALPLSENLTQGASSTQSKVCAVSHIPKLGKVTACDGPNRVQKEVPSGPGIVLPEHDGYDIVDPDRRVTTVREDAGRSPEDIFSDNKKPKKKLRKTYVVSNQPRVIRRKTTVSSIDLSYCETQRTSNGAEDQDNKKYTDAYLGQLLDSQQLPIAINDDPHFEYGHGNCDFLDALTDGGQTPDRRVTTVREDAGCSPEDIFSDNKKPKKKLRKTYVVSNQPRVIRRKTTVSSIDLSYCETQRTSNGAEDQDNKKPKKKLRKTYDSQQLPIAINDDPHFEHGHGNCDFLDALTDGGQTPDRRVTTVREDAGCSPEDIFSDNKKPKKKLRKTYDSQQLPIAINDDPHFEHGNCDLLDAGHPESKDQRATSLNPNTGSRKTFVVSVTRDGSTWESASPGLKERSANTVETSPGRVLTSVTNTITNTDSGDAGGRTRRRNAAVNYKEPSLHSKVRRGDKHTDTKFLHSPVFKEKKKKNKNKKNKPKLDDSLLVDGRPKCFLFLKMDERHLKKDVKALLYDYVGQRLRENAFDPKGKGTSTMLDDLAHCDLSLRVALWWLDRNKSQDLLDRDIIGAKSLSGSNKYPNHLEREAMILSSFAGIILDALPVEEILALYSCKPAASHSTHQAKNSIVHPFSLSYHPFAMLCSYKAVDHSKKHSQKLKRWLFEKTKANTPIGLSTSAQSSSSSSSSQSFLSDSDEVQEKTTKHYEGSLESLRD</sequence>
<dbReference type="InterPro" id="IPR011515">
    <property type="entry name" value="Shugoshin_C"/>
</dbReference>
<dbReference type="EMBL" id="JAOPHQ010002576">
    <property type="protein sequence ID" value="KAK0146434.1"/>
    <property type="molecule type" value="Genomic_DNA"/>
</dbReference>
<evidence type="ECO:0000256" key="1">
    <source>
        <dbReference type="ARBA" id="ARBA00010845"/>
    </source>
</evidence>
<dbReference type="AlphaFoldDB" id="A0AA47MUC3"/>